<name>A0A6A7Y4K4_9HYPH</name>
<organism evidence="1 2">
    <name type="scientific">Segnochrobactrum spirostomi</name>
    <dbReference type="NCBI Taxonomy" id="2608987"/>
    <lineage>
        <taxon>Bacteria</taxon>
        <taxon>Pseudomonadati</taxon>
        <taxon>Pseudomonadota</taxon>
        <taxon>Alphaproteobacteria</taxon>
        <taxon>Hyphomicrobiales</taxon>
        <taxon>Segnochrobactraceae</taxon>
        <taxon>Segnochrobactrum</taxon>
    </lineage>
</organism>
<dbReference type="RefSeq" id="WP_153482706.1">
    <property type="nucleotide sequence ID" value="NZ_VWNA01000001.1"/>
</dbReference>
<keyword evidence="2" id="KW-1185">Reference proteome</keyword>
<evidence type="ECO:0000313" key="2">
    <source>
        <dbReference type="Proteomes" id="UP000332515"/>
    </source>
</evidence>
<reference evidence="1 2" key="1">
    <citation type="submission" date="2019-09" db="EMBL/GenBank/DDBJ databases">
        <title>Segnochrobactrum spirostomi gen. nov., sp. nov., isolated from the ciliate Spirostomum cf. yagiui and description of a novel family, Segnochrobactraceae fam. nov. within the order Rhizobiales of the class Alphaproteobacteria.</title>
        <authorList>
            <person name="Akter S."/>
            <person name="Shazib S.U.A."/>
            <person name="Shin M.K."/>
        </authorList>
    </citation>
    <scope>NUCLEOTIDE SEQUENCE [LARGE SCALE GENOMIC DNA]</scope>
    <source>
        <strain evidence="1 2">Sp-1</strain>
    </source>
</reference>
<dbReference type="AlphaFoldDB" id="A0A6A7Y4K4"/>
<comment type="caution">
    <text evidence="1">The sequence shown here is derived from an EMBL/GenBank/DDBJ whole genome shotgun (WGS) entry which is preliminary data.</text>
</comment>
<accession>A0A6A7Y4K4</accession>
<sequence>MLPVASQVLELDTAIRRFETATGPLTGGARRARLRVLNAAGDLRAAAGRLAIAEAAKDLDATPGGARDALRTVLAELRRAGALPWADVIAICNDVADTIPGGRR</sequence>
<proteinExistence type="predicted"/>
<dbReference type="EMBL" id="VWNA01000001">
    <property type="protein sequence ID" value="MQT13665.1"/>
    <property type="molecule type" value="Genomic_DNA"/>
</dbReference>
<gene>
    <name evidence="1" type="ORF">F0357_13645</name>
</gene>
<evidence type="ECO:0000313" key="1">
    <source>
        <dbReference type="EMBL" id="MQT13665.1"/>
    </source>
</evidence>
<protein>
    <submittedName>
        <fullName evidence="1">Uncharacterized protein</fullName>
    </submittedName>
</protein>
<dbReference type="Proteomes" id="UP000332515">
    <property type="component" value="Unassembled WGS sequence"/>
</dbReference>